<reference evidence="8 9" key="1">
    <citation type="submission" date="2020-07" db="EMBL/GenBank/DDBJ databases">
        <title>Sequencing the genomes of 1000 actinobacteria strains.</title>
        <authorList>
            <person name="Klenk H.-P."/>
        </authorList>
    </citation>
    <scope>NUCLEOTIDE SEQUENCE [LARGE SCALE GENOMIC DNA]</scope>
    <source>
        <strain evidence="8 9">DSM 7487</strain>
    </source>
</reference>
<evidence type="ECO:0000313" key="8">
    <source>
        <dbReference type="EMBL" id="NYD23555.1"/>
    </source>
</evidence>
<feature type="domain" description="Type II secretion system protein GspF" evidence="7">
    <location>
        <begin position="156"/>
        <end position="278"/>
    </location>
</feature>
<sequence>MIAGVLLGTLAGVGALLVLAGSPWRRGPALDARVLPYLGAPGSRRARDVLRVVGTAVGSRLGSGRAVTERLLVLHPDAAGGPELAAHRAEQVLWSCAGTALALAGVWAGAGANPVAVVAAMVVGGLGGALARDELLARAVRRRREELVADLPAVAELLALSVAAGENVSAALDRVAAGGGPLCEGLRAALGRVRTGTPLLDALADLAGRWQVPPFSRFVDALAVAVEAGSPLADVLRAQAADARDAEHRRLTEAGGRQEVAMMVPVVFGILPTVVVFAVYPGLAQLQLTN</sequence>
<gene>
    <name evidence="8" type="ORF">BJ968_003095</name>
</gene>
<dbReference type="PANTHER" id="PTHR35007">
    <property type="entry name" value="INTEGRAL MEMBRANE PROTEIN-RELATED"/>
    <property type="match status" value="1"/>
</dbReference>
<comment type="caution">
    <text evidence="8">The sequence shown here is derived from an EMBL/GenBank/DDBJ whole genome shotgun (WGS) entry which is preliminary data.</text>
</comment>
<keyword evidence="3 6" id="KW-0812">Transmembrane</keyword>
<name>A0A7Y9J1W2_9ACTN</name>
<dbReference type="PANTHER" id="PTHR35007:SF4">
    <property type="entry name" value="CONSERVED TRANSMEMBRANE PROTEIN-RELATED"/>
    <property type="match status" value="1"/>
</dbReference>
<evidence type="ECO:0000256" key="5">
    <source>
        <dbReference type="ARBA" id="ARBA00023136"/>
    </source>
</evidence>
<dbReference type="GO" id="GO:0005886">
    <property type="term" value="C:plasma membrane"/>
    <property type="evidence" value="ECO:0007669"/>
    <property type="project" value="UniProtKB-SubCell"/>
</dbReference>
<evidence type="ECO:0000256" key="4">
    <source>
        <dbReference type="ARBA" id="ARBA00022989"/>
    </source>
</evidence>
<evidence type="ECO:0000256" key="6">
    <source>
        <dbReference type="SAM" id="Phobius"/>
    </source>
</evidence>
<feature type="transmembrane region" description="Helical" evidence="6">
    <location>
        <begin position="260"/>
        <end position="280"/>
    </location>
</feature>
<evidence type="ECO:0000259" key="7">
    <source>
        <dbReference type="Pfam" id="PF00482"/>
    </source>
</evidence>
<organism evidence="8 9">
    <name type="scientific">Kineococcus aurantiacus</name>
    <dbReference type="NCBI Taxonomy" id="37633"/>
    <lineage>
        <taxon>Bacteria</taxon>
        <taxon>Bacillati</taxon>
        <taxon>Actinomycetota</taxon>
        <taxon>Actinomycetes</taxon>
        <taxon>Kineosporiales</taxon>
        <taxon>Kineosporiaceae</taxon>
        <taxon>Kineococcus</taxon>
    </lineage>
</organism>
<keyword evidence="5 6" id="KW-0472">Membrane</keyword>
<evidence type="ECO:0000313" key="9">
    <source>
        <dbReference type="Proteomes" id="UP000521922"/>
    </source>
</evidence>
<dbReference type="RefSeq" id="WP_218885088.1">
    <property type="nucleotide sequence ID" value="NZ_BAAAGN010000016.1"/>
</dbReference>
<keyword evidence="9" id="KW-1185">Reference proteome</keyword>
<evidence type="ECO:0000256" key="1">
    <source>
        <dbReference type="ARBA" id="ARBA00004651"/>
    </source>
</evidence>
<keyword evidence="4 6" id="KW-1133">Transmembrane helix</keyword>
<protein>
    <submittedName>
        <fullName evidence="8">Tight adherence protein C</fullName>
    </submittedName>
</protein>
<comment type="subcellular location">
    <subcellularLocation>
        <location evidence="1">Cell membrane</location>
        <topology evidence="1">Multi-pass membrane protein</topology>
    </subcellularLocation>
</comment>
<evidence type="ECO:0000256" key="2">
    <source>
        <dbReference type="ARBA" id="ARBA00022475"/>
    </source>
</evidence>
<evidence type="ECO:0000256" key="3">
    <source>
        <dbReference type="ARBA" id="ARBA00022692"/>
    </source>
</evidence>
<accession>A0A7Y9J1W2</accession>
<dbReference type="Pfam" id="PF00482">
    <property type="entry name" value="T2SSF"/>
    <property type="match status" value="1"/>
</dbReference>
<dbReference type="InterPro" id="IPR018076">
    <property type="entry name" value="T2SS_GspF_dom"/>
</dbReference>
<dbReference type="EMBL" id="JACCBB010000001">
    <property type="protein sequence ID" value="NYD23555.1"/>
    <property type="molecule type" value="Genomic_DNA"/>
</dbReference>
<dbReference type="Proteomes" id="UP000521922">
    <property type="component" value="Unassembled WGS sequence"/>
</dbReference>
<proteinExistence type="predicted"/>
<keyword evidence="2" id="KW-1003">Cell membrane</keyword>
<dbReference type="AlphaFoldDB" id="A0A7Y9J1W2"/>